<gene>
    <name evidence="8" type="primary">add</name>
    <name evidence="8" type="ORF">HA039_02105</name>
</gene>
<dbReference type="NCBIfam" id="TIGR01430">
    <property type="entry name" value="aden_deam"/>
    <property type="match status" value="1"/>
</dbReference>
<keyword evidence="1 5" id="KW-0479">Metal-binding</keyword>
<dbReference type="PANTHER" id="PTHR43114">
    <property type="entry name" value="ADENINE DEAMINASE"/>
    <property type="match status" value="1"/>
</dbReference>
<dbReference type="Pfam" id="PF00962">
    <property type="entry name" value="A_deaminase"/>
    <property type="match status" value="1"/>
</dbReference>
<comment type="cofactor">
    <cofactor evidence="5">
        <name>Zn(2+)</name>
        <dbReference type="ChEBI" id="CHEBI:29105"/>
    </cofactor>
    <text evidence="5">Binds 1 zinc ion per subunit.</text>
</comment>
<feature type="binding site" evidence="5">
    <location>
        <position position="316"/>
    </location>
    <ligand>
        <name>substrate</name>
    </ligand>
</feature>
<evidence type="ECO:0000259" key="7">
    <source>
        <dbReference type="Pfam" id="PF00962"/>
    </source>
</evidence>
<evidence type="ECO:0000256" key="5">
    <source>
        <dbReference type="HAMAP-Rule" id="MF_01962"/>
    </source>
</evidence>
<dbReference type="EC" id="3.5.4.2" evidence="5"/>
<feature type="active site" description="Proton donor" evidence="5">
    <location>
        <position position="237"/>
    </location>
</feature>
<evidence type="ECO:0000313" key="9">
    <source>
        <dbReference type="Proteomes" id="UP000501179"/>
    </source>
</evidence>
<comment type="catalytic activity">
    <reaction evidence="5">
        <text>adenine + H2O + H(+) = hypoxanthine + NH4(+)</text>
        <dbReference type="Rhea" id="RHEA:23688"/>
        <dbReference type="ChEBI" id="CHEBI:15377"/>
        <dbReference type="ChEBI" id="CHEBI:15378"/>
        <dbReference type="ChEBI" id="CHEBI:16708"/>
        <dbReference type="ChEBI" id="CHEBI:17368"/>
        <dbReference type="ChEBI" id="CHEBI:28938"/>
        <dbReference type="EC" id="3.5.4.2"/>
    </reaction>
</comment>
<feature type="domain" description="Adenosine deaminase" evidence="7">
    <location>
        <begin position="49"/>
        <end position="369"/>
    </location>
</feature>
<keyword evidence="9" id="KW-1185">Reference proteome</keyword>
<dbReference type="Gene3D" id="3.20.20.140">
    <property type="entry name" value="Metal-dependent hydrolases"/>
    <property type="match status" value="1"/>
</dbReference>
<keyword evidence="4 5" id="KW-0546">Nucleotide metabolism</keyword>
<keyword evidence="2 5" id="KW-0378">Hydrolase</keyword>
<reference evidence="8 9" key="1">
    <citation type="submission" date="2020-03" db="EMBL/GenBank/DDBJ databases">
        <title>A novel species.</title>
        <authorList>
            <person name="Gao J."/>
        </authorList>
    </citation>
    <scope>NUCLEOTIDE SEQUENCE [LARGE SCALE GENOMIC DNA]</scope>
    <source>
        <strain evidence="8 9">QMT-12</strain>
    </source>
</reference>
<dbReference type="KEGG" id="slia:HA039_02105"/>
<dbReference type="CDD" id="cd01320">
    <property type="entry name" value="ADA"/>
    <property type="match status" value="1"/>
</dbReference>
<evidence type="ECO:0000256" key="1">
    <source>
        <dbReference type="ARBA" id="ARBA00022723"/>
    </source>
</evidence>
<dbReference type="Proteomes" id="UP000501179">
    <property type="component" value="Chromosome"/>
</dbReference>
<keyword evidence="3 5" id="KW-0862">Zinc</keyword>
<feature type="binding site" evidence="5">
    <location>
        <position position="56"/>
    </location>
    <ligand>
        <name>Zn(2+)</name>
        <dbReference type="ChEBI" id="CHEBI:29105"/>
        <note>catalytic</note>
    </ligand>
</feature>
<dbReference type="InterPro" id="IPR032466">
    <property type="entry name" value="Metal_Hydrolase"/>
</dbReference>
<dbReference type="EMBL" id="CP050177">
    <property type="protein sequence ID" value="QIQ01249.1"/>
    <property type="molecule type" value="Genomic_DNA"/>
</dbReference>
<evidence type="ECO:0000256" key="6">
    <source>
        <dbReference type="SAM" id="MobiDB-lite"/>
    </source>
</evidence>
<proteinExistence type="inferred from homology"/>
<evidence type="ECO:0000256" key="2">
    <source>
        <dbReference type="ARBA" id="ARBA00022801"/>
    </source>
</evidence>
<evidence type="ECO:0000313" key="8">
    <source>
        <dbReference type="EMBL" id="QIQ01249.1"/>
    </source>
</evidence>
<dbReference type="RefSeq" id="WP_167022883.1">
    <property type="nucleotide sequence ID" value="NZ_CP050177.1"/>
</dbReference>
<accession>A0A6G9GT50</accession>
<comment type="similarity">
    <text evidence="5">Belongs to the metallo-dependent hydrolases superfamily. Adenosine and AMP deaminases family. Adenine deaminase type 2 subfamily.</text>
</comment>
<protein>
    <recommendedName>
        <fullName evidence="5">Adenine deaminase</fullName>
        <shortName evidence="5">ADE</shortName>
        <ecNumber evidence="5">3.5.4.2</ecNumber>
    </recommendedName>
    <alternativeName>
        <fullName evidence="5">Adenine aminohydrolase</fullName>
        <shortName evidence="5">AAH</shortName>
    </alternativeName>
</protein>
<dbReference type="AlphaFoldDB" id="A0A6G9GT50"/>
<evidence type="ECO:0000256" key="4">
    <source>
        <dbReference type="ARBA" id="ARBA00023080"/>
    </source>
</evidence>
<organism evidence="8 9">
    <name type="scientific">Streptomyces liangshanensis</name>
    <dbReference type="NCBI Taxonomy" id="2717324"/>
    <lineage>
        <taxon>Bacteria</taxon>
        <taxon>Bacillati</taxon>
        <taxon>Actinomycetota</taxon>
        <taxon>Actinomycetes</taxon>
        <taxon>Kitasatosporales</taxon>
        <taxon>Streptomycetaceae</taxon>
        <taxon>Streptomyces</taxon>
    </lineage>
</organism>
<dbReference type="HAMAP" id="MF_01962">
    <property type="entry name" value="Adenine_deaminase"/>
    <property type="match status" value="1"/>
</dbReference>
<feature type="site" description="Important for catalytic activity" evidence="5">
    <location>
        <position position="258"/>
    </location>
</feature>
<feature type="region of interest" description="Disordered" evidence="6">
    <location>
        <begin position="12"/>
        <end position="33"/>
    </location>
</feature>
<comment type="function">
    <text evidence="5">Catalyzes the hydrolytic deamination of adenine to hypoxanthine. Plays an important role in the purine salvage pathway and in nitrogen catabolism.</text>
</comment>
<feature type="binding site" evidence="5">
    <location>
        <position position="234"/>
    </location>
    <ligand>
        <name>Zn(2+)</name>
        <dbReference type="ChEBI" id="CHEBI:29105"/>
        <note>catalytic</note>
    </ligand>
</feature>
<dbReference type="GO" id="GO:0005829">
    <property type="term" value="C:cytosol"/>
    <property type="evidence" value="ECO:0007669"/>
    <property type="project" value="TreeGrafter"/>
</dbReference>
<feature type="binding site" evidence="5">
    <location>
        <position position="54"/>
    </location>
    <ligand>
        <name>Zn(2+)</name>
        <dbReference type="ChEBI" id="CHEBI:29105"/>
        <note>catalytic</note>
    </ligand>
</feature>
<dbReference type="GO" id="GO:0006146">
    <property type="term" value="P:adenine catabolic process"/>
    <property type="evidence" value="ECO:0007669"/>
    <property type="project" value="UniProtKB-UniRule"/>
</dbReference>
<dbReference type="InterPro" id="IPR028892">
    <property type="entry name" value="ADE"/>
</dbReference>
<dbReference type="InterPro" id="IPR001365">
    <property type="entry name" value="A_deaminase_dom"/>
</dbReference>
<dbReference type="GO" id="GO:0043103">
    <property type="term" value="P:hypoxanthine salvage"/>
    <property type="evidence" value="ECO:0007669"/>
    <property type="project" value="UniProtKB-UniRule"/>
</dbReference>
<dbReference type="GO" id="GO:0000034">
    <property type="term" value="F:adenine deaminase activity"/>
    <property type="evidence" value="ECO:0007669"/>
    <property type="project" value="UniProtKB-UniRule"/>
</dbReference>
<evidence type="ECO:0000256" key="3">
    <source>
        <dbReference type="ARBA" id="ARBA00022833"/>
    </source>
</evidence>
<dbReference type="GO" id="GO:0009117">
    <property type="term" value="P:nucleotide metabolic process"/>
    <property type="evidence" value="ECO:0007669"/>
    <property type="project" value="UniProtKB-KW"/>
</dbReference>
<sequence length="383" mass="42181">MRPNRARCSIAVPRPGWRNRPRASGSRTNRTSDIDTQDTSLRRFCRELPKAELHVHLEGCLEPGLLLDLARRNEVDVPWRTEDELRAAYRFRDLASFLDLYFAGCRVLRKRQDFYDLTTAHLDRAHQDGVAHTELFFGPQTFTEQGIALETVLDGVLDAIADAGERTGISASLLVSAHRHRGEDEAFALLDSVLPWADRVAGFGMGGAETGNPPEKFVRYYAELRRQGFRTCVHAGEEGPAAYVRQAFELLAPDRIDHGITILDDPGLVREIAAAGTPLTVCPVSNVRLRAVPSLREHPLPRMLDAGLNVSLHSDDPAYFESGLADTFATTAHDLGLDRPTLTALARNGVRSSFLPPTARHALLTRIDTFTAPPPEPGAAGGR</sequence>
<dbReference type="SUPFAM" id="SSF51556">
    <property type="entry name" value="Metallo-dependent hydrolases"/>
    <property type="match status" value="1"/>
</dbReference>
<name>A0A6G9GT50_9ACTN</name>
<dbReference type="PANTHER" id="PTHR43114:SF6">
    <property type="entry name" value="ADENINE DEAMINASE"/>
    <property type="match status" value="1"/>
</dbReference>
<feature type="binding site" evidence="5">
    <location>
        <position position="315"/>
    </location>
    <ligand>
        <name>Zn(2+)</name>
        <dbReference type="ChEBI" id="CHEBI:29105"/>
        <note>catalytic</note>
    </ligand>
</feature>
<dbReference type="GO" id="GO:0008270">
    <property type="term" value="F:zinc ion binding"/>
    <property type="evidence" value="ECO:0007669"/>
    <property type="project" value="UniProtKB-UniRule"/>
</dbReference>
<dbReference type="InterPro" id="IPR006330">
    <property type="entry name" value="Ado/ade_deaminase"/>
</dbReference>